<feature type="region of interest" description="Disordered" evidence="9">
    <location>
        <begin position="457"/>
        <end position="534"/>
    </location>
</feature>
<feature type="compositionally biased region" description="Pro residues" evidence="9">
    <location>
        <begin position="515"/>
        <end position="524"/>
    </location>
</feature>
<feature type="compositionally biased region" description="Basic and acidic residues" evidence="9">
    <location>
        <begin position="961"/>
        <end position="975"/>
    </location>
</feature>
<evidence type="ECO:0000256" key="9">
    <source>
        <dbReference type="SAM" id="MobiDB-lite"/>
    </source>
</evidence>
<proteinExistence type="inferred from homology"/>
<feature type="compositionally biased region" description="Polar residues" evidence="9">
    <location>
        <begin position="1025"/>
        <end position="1038"/>
    </location>
</feature>
<evidence type="ECO:0000256" key="2">
    <source>
        <dbReference type="ARBA" id="ARBA00009354"/>
    </source>
</evidence>
<dbReference type="Pfam" id="PF06333">
    <property type="entry name" value="Med13_C"/>
    <property type="match status" value="1"/>
</dbReference>
<reference evidence="12 13" key="1">
    <citation type="submission" date="2024-06" db="EMBL/GenBank/DDBJ databases">
        <authorList>
            <person name="Pan Q."/>
            <person name="Wen M."/>
            <person name="Jouanno E."/>
            <person name="Zahm M."/>
            <person name="Klopp C."/>
            <person name="Cabau C."/>
            <person name="Louis A."/>
            <person name="Berthelot C."/>
            <person name="Parey E."/>
            <person name="Roest Crollius H."/>
            <person name="Montfort J."/>
            <person name="Robinson-Rechavi M."/>
            <person name="Bouchez O."/>
            <person name="Lampietro C."/>
            <person name="Lopez Roques C."/>
            <person name="Donnadieu C."/>
            <person name="Postlethwait J."/>
            <person name="Bobe J."/>
            <person name="Verreycken H."/>
            <person name="Guiguen Y."/>
        </authorList>
    </citation>
    <scope>NUCLEOTIDE SEQUENCE [LARGE SCALE GENOMIC DNA]</scope>
    <source>
        <strain evidence="12">Up_M1</strain>
        <tissue evidence="12">Testis</tissue>
    </source>
</reference>
<dbReference type="PANTHER" id="PTHR48249:SF1">
    <property type="entry name" value="MEDIATOR OF RNA POLYMERASE II TRANSCRIPTION SUBUNIT 13-LIKE"/>
    <property type="match status" value="1"/>
</dbReference>
<protein>
    <recommendedName>
        <fullName evidence="8">Mediator of RNA polymerase II transcription subunit 13</fullName>
    </recommendedName>
</protein>
<dbReference type="Proteomes" id="UP001557470">
    <property type="component" value="Unassembled WGS sequence"/>
</dbReference>
<evidence type="ECO:0000256" key="7">
    <source>
        <dbReference type="ARBA" id="ARBA00023242"/>
    </source>
</evidence>
<dbReference type="InterPro" id="IPR009401">
    <property type="entry name" value="Med13_C"/>
</dbReference>
<keyword evidence="7 8" id="KW-0539">Nucleus</keyword>
<evidence type="ECO:0000256" key="4">
    <source>
        <dbReference type="ARBA" id="ARBA00023015"/>
    </source>
</evidence>
<evidence type="ECO:0000256" key="3">
    <source>
        <dbReference type="ARBA" id="ARBA00022491"/>
    </source>
</evidence>
<keyword evidence="3 8" id="KW-0678">Repressor</keyword>
<dbReference type="InterPro" id="IPR051139">
    <property type="entry name" value="Mediator_complx_sub13"/>
</dbReference>
<evidence type="ECO:0000256" key="5">
    <source>
        <dbReference type="ARBA" id="ARBA00023159"/>
    </source>
</evidence>
<feature type="compositionally biased region" description="Low complexity" evidence="9">
    <location>
        <begin position="489"/>
        <end position="514"/>
    </location>
</feature>
<evidence type="ECO:0000259" key="11">
    <source>
        <dbReference type="Pfam" id="PF18296"/>
    </source>
</evidence>
<evidence type="ECO:0000313" key="12">
    <source>
        <dbReference type="EMBL" id="KAL0965467.1"/>
    </source>
</evidence>
<organism evidence="12 13">
    <name type="scientific">Umbra pygmaea</name>
    <name type="common">Eastern mudminnow</name>
    <dbReference type="NCBI Taxonomy" id="75934"/>
    <lineage>
        <taxon>Eukaryota</taxon>
        <taxon>Metazoa</taxon>
        <taxon>Chordata</taxon>
        <taxon>Craniata</taxon>
        <taxon>Vertebrata</taxon>
        <taxon>Euteleostomi</taxon>
        <taxon>Actinopterygii</taxon>
        <taxon>Neopterygii</taxon>
        <taxon>Teleostei</taxon>
        <taxon>Protacanthopterygii</taxon>
        <taxon>Esociformes</taxon>
        <taxon>Umbridae</taxon>
        <taxon>Umbra</taxon>
    </lineage>
</organism>
<dbReference type="EMBL" id="JAGEUA010000009">
    <property type="protein sequence ID" value="KAL0965467.1"/>
    <property type="molecule type" value="Genomic_DNA"/>
</dbReference>
<comment type="caution">
    <text evidence="12">The sequence shown here is derived from an EMBL/GenBank/DDBJ whole genome shotgun (WGS) entry which is preliminary data.</text>
</comment>
<dbReference type="InterPro" id="IPR041285">
    <property type="entry name" value="MID_MedPIWI"/>
</dbReference>
<feature type="domain" description="Mediator complex subunit Med13 C-terminal" evidence="10">
    <location>
        <begin position="687"/>
        <end position="1090"/>
    </location>
</feature>
<feature type="domain" description="MID" evidence="11">
    <location>
        <begin position="337"/>
        <end position="651"/>
    </location>
</feature>
<dbReference type="GO" id="GO:0005634">
    <property type="term" value="C:nucleus"/>
    <property type="evidence" value="ECO:0007669"/>
    <property type="project" value="UniProtKB-SubCell"/>
</dbReference>
<evidence type="ECO:0000256" key="8">
    <source>
        <dbReference type="RuleBase" id="RU364134"/>
    </source>
</evidence>
<feature type="region of interest" description="Disordered" evidence="9">
    <location>
        <begin position="927"/>
        <end position="975"/>
    </location>
</feature>
<dbReference type="PANTHER" id="PTHR48249">
    <property type="entry name" value="MEDIATOR OF RNA POLYMERASE II TRANSCRIPTION SUBUNIT 13"/>
    <property type="match status" value="1"/>
</dbReference>
<gene>
    <name evidence="12" type="ORF">UPYG_G00281640</name>
</gene>
<comment type="subcellular location">
    <subcellularLocation>
        <location evidence="1 8">Nucleus</location>
    </subcellularLocation>
</comment>
<feature type="region of interest" description="Disordered" evidence="9">
    <location>
        <begin position="1025"/>
        <end position="1046"/>
    </location>
</feature>
<keyword evidence="5 8" id="KW-0010">Activator</keyword>
<comment type="function">
    <text evidence="8">Component of the Mediator complex, a coactivator involved in regulated transcription of nearly all RNA polymerase II-dependent genes. Mediator functions as a bridge to convey information from gene-specific regulatory proteins to the basal RNA polymerase II transcription machinery. Mediator is recruited to promoters by direct interactions with regulatory proteins and serves as a scaffold for the assembly of a functional preinitiation complex with RNA polymerase II and the general transcription factors.</text>
</comment>
<comment type="similarity">
    <text evidence="2 8">Belongs to the Mediator complex subunit 13 family.</text>
</comment>
<evidence type="ECO:0000259" key="10">
    <source>
        <dbReference type="Pfam" id="PF06333"/>
    </source>
</evidence>
<feature type="compositionally biased region" description="Low complexity" evidence="9">
    <location>
        <begin position="457"/>
        <end position="470"/>
    </location>
</feature>
<feature type="compositionally biased region" description="Basic and acidic residues" evidence="9">
    <location>
        <begin position="117"/>
        <end position="130"/>
    </location>
</feature>
<dbReference type="Pfam" id="PF18296">
    <property type="entry name" value="MID_MedPIWI"/>
    <property type="match status" value="1"/>
</dbReference>
<sequence>MSSVAEPHTSGPALPEAHSLYAALLLSDSVLNVFKDRNFDSCCICACNMNVKGADVGVYIPDSTLEDQYRCMCGFSAIVNRRLAHGTGLFLEDELDIFGKGSEVGRAAERRLALCRRDPPMGDPRAKRPQDSSPAPSSVMVLIQEQCSQPISSLASLHLPPACSCHGRQGALLQNWMSDKQWADCSDACVECYNALVQGQQYVDNPAGGKVDPAVVRSNALHSWPHSNVLDISMLSSQDVVRMLLSLQPFLQDAIQKKRTGRTWENIQHVQGPLTWQQFHKMAGRGSYGSEESPEPLPIPNLLLGHYDYYDRNFLALSPLALPFWEKLLLEPYGGQRDIAFLVLCPDSDTLLAGAQVFFQELSAVYETCRLGKHRPLVKVSRDGLVRVGAVDVEAEGDAEQDLQEEEMVDQWFTGPWAGPQHSQNLAKLKLYARICRKQLGPQLSALSVDSSLLLPHKPPTVTTPSSGQPPSGPGAPVEGQPAAPPVAPSSGSTPTSAAPGPVESKSTPNATPSPAAPVAPPSQPAETPESVAERERIGIPTLADSADSHAHPPAIVIYVVDPFLCSGRARDGEGGEEEEGDEVETGSVWLLGLLRCYTEMLQTLPERMRPALVLQVVPCQYILQPASGESPLYLQHLRSLAFSAYSQCRRLLPTQTHIKSLTGFGPASNIECVLKGPEHPSPLQGYSPPYILGPTRAKQPEQGEVWAEVPPRYNVLFVGYCLSHDQRWILATCTDQQGELLETCIINIDVPNRARRPKVSARKMGLQKLWDWCVGIIQMTSLPWRIVIGRLGRLGHGELKDWSVLLGEYSLHSISRQLKEACRMCGISSADSPSILSACLVAMEPQGSIVVMPDAVTMGSVFGRSTALNLQTSQLNTPQDASCTHILVFPTSATTQLAASSYPTEDNADDMFDLPFPDELETDIGHDILNLHPSPNTSPVPSPGSPSGLGGSSHFQHNRSQGERLLSRENPPEELKQQPLALGYYVSTAQADSLPHWFWASCPQAQNQCPLFLKASLHHHISIATGQSDEPNQTSSDKASKRTLHPLDSKTTSDVLRFVLEQYNALSWLTCNPAIQDRRSCLPIHMAVLTQMYNAVLNML</sequence>
<keyword evidence="13" id="KW-1185">Reference proteome</keyword>
<evidence type="ECO:0000256" key="6">
    <source>
        <dbReference type="ARBA" id="ARBA00023163"/>
    </source>
</evidence>
<keyword evidence="6 8" id="KW-0804">Transcription</keyword>
<evidence type="ECO:0000313" key="13">
    <source>
        <dbReference type="Proteomes" id="UP001557470"/>
    </source>
</evidence>
<comment type="subunit">
    <text evidence="8">Component of the Mediator complex.</text>
</comment>
<dbReference type="AlphaFoldDB" id="A0ABD0WP89"/>
<name>A0ABD0WP89_UMBPY</name>
<keyword evidence="4 8" id="KW-0805">Transcription regulation</keyword>
<evidence type="ECO:0000256" key="1">
    <source>
        <dbReference type="ARBA" id="ARBA00004123"/>
    </source>
</evidence>
<accession>A0ABD0WP89</accession>
<feature type="region of interest" description="Disordered" evidence="9">
    <location>
        <begin position="117"/>
        <end position="136"/>
    </location>
</feature>